<protein>
    <submittedName>
        <fullName evidence="1">Uncharacterized protein</fullName>
    </submittedName>
</protein>
<evidence type="ECO:0000313" key="1">
    <source>
        <dbReference type="EMBL" id="QHS97793.1"/>
    </source>
</evidence>
<name>A0A6C0C2L2_9ZZZZ</name>
<organism evidence="1">
    <name type="scientific">viral metagenome</name>
    <dbReference type="NCBI Taxonomy" id="1070528"/>
    <lineage>
        <taxon>unclassified sequences</taxon>
        <taxon>metagenomes</taxon>
        <taxon>organismal metagenomes</taxon>
    </lineage>
</organism>
<reference evidence="1" key="1">
    <citation type="journal article" date="2020" name="Nature">
        <title>Giant virus diversity and host interactions through global metagenomics.</title>
        <authorList>
            <person name="Schulz F."/>
            <person name="Roux S."/>
            <person name="Paez-Espino D."/>
            <person name="Jungbluth S."/>
            <person name="Walsh D.A."/>
            <person name="Denef V.J."/>
            <person name="McMahon K.D."/>
            <person name="Konstantinidis K.T."/>
            <person name="Eloe-Fadrosh E.A."/>
            <person name="Kyrpides N.C."/>
            <person name="Woyke T."/>
        </authorList>
    </citation>
    <scope>NUCLEOTIDE SEQUENCE</scope>
    <source>
        <strain evidence="1">GVMAG-M-3300020182-33</strain>
    </source>
</reference>
<sequence length="158" mass="17853">MHKQMCCKLLRTCPCPRKSAMISVLLCEGPRIALYLEDKTPFSASYAATRCLTHFTRYQVYDNTWMLDECSACSDTINCDVQSHLHSMSSCNEASICYHGRNEDGNRTSYLWVPQYDVVLCETCTPSYGATDQAINVAIAKQRAAYGNDSHLLGFHRF</sequence>
<accession>A0A6C0C2L2</accession>
<proteinExistence type="predicted"/>
<dbReference type="AlphaFoldDB" id="A0A6C0C2L2"/>
<dbReference type="EMBL" id="MN739304">
    <property type="protein sequence ID" value="QHS97793.1"/>
    <property type="molecule type" value="Genomic_DNA"/>
</dbReference>